<dbReference type="InterPro" id="IPR004682">
    <property type="entry name" value="TRAP_DctP"/>
</dbReference>
<feature type="signal peptide" evidence="2">
    <location>
        <begin position="1"/>
        <end position="31"/>
    </location>
</feature>
<dbReference type="RefSeq" id="WP_180282774.1">
    <property type="nucleotide sequence ID" value="NZ_JABFDB010000010.1"/>
</dbReference>
<organism evidence="3 4">
    <name type="scientific">Azospirillum oleiclasticum</name>
    <dbReference type="NCBI Taxonomy" id="2735135"/>
    <lineage>
        <taxon>Bacteria</taxon>
        <taxon>Pseudomonadati</taxon>
        <taxon>Pseudomonadota</taxon>
        <taxon>Alphaproteobacteria</taxon>
        <taxon>Rhodospirillales</taxon>
        <taxon>Azospirillaceae</taxon>
        <taxon>Azospirillum</taxon>
    </lineage>
</organism>
<evidence type="ECO:0000313" key="3">
    <source>
        <dbReference type="EMBL" id="NYZ20996.1"/>
    </source>
</evidence>
<gene>
    <name evidence="3" type="ORF">HND93_14875</name>
</gene>
<dbReference type="PANTHER" id="PTHR33376">
    <property type="match status" value="1"/>
</dbReference>
<proteinExistence type="predicted"/>
<evidence type="ECO:0000256" key="2">
    <source>
        <dbReference type="SAM" id="SignalP"/>
    </source>
</evidence>
<dbReference type="InterPro" id="IPR038404">
    <property type="entry name" value="TRAP_DctP_sf"/>
</dbReference>
<evidence type="ECO:0000256" key="1">
    <source>
        <dbReference type="ARBA" id="ARBA00022729"/>
    </source>
</evidence>
<sequence>MFETAKSLLLAAGLCVVGTTGLFTVGSAAQAADIGNRNIRFGYGLNEDSVQGRATAFFAEEVKKLSGGKMKVSGFGASTLGSDMQMQTALVGGVQEMMVGSTATLVGTVKEFGVFDFPFLFNNEKEADAVLDGPFGTKLLNKLEDKGLVALVYWENGFRNLTNKRRPVEKVEDLSGIKLRVMQNQVALEVFKSLGTNAVPMPFSELFSALETGVVDGQENPVATIQSSKFYEVQPYLTLTKHVYSPWVVMASKKWWDKLTNDEKDVIRKAAIASRDFERKDNRAGSEASMEALKKAGMKINAVSDAELDRMRAKVQPVIDHFSKEYGEELTKELMAEIKKARG</sequence>
<comment type="caution">
    <text evidence="3">The sequence shown here is derived from an EMBL/GenBank/DDBJ whole genome shotgun (WGS) entry which is preliminary data.</text>
</comment>
<keyword evidence="1 2" id="KW-0732">Signal</keyword>
<accession>A0ABX2T9J5</accession>
<evidence type="ECO:0000313" key="4">
    <source>
        <dbReference type="Proteomes" id="UP000584642"/>
    </source>
</evidence>
<dbReference type="NCBIfam" id="TIGR00787">
    <property type="entry name" value="dctP"/>
    <property type="match status" value="1"/>
</dbReference>
<dbReference type="Gene3D" id="3.40.190.170">
    <property type="entry name" value="Bacterial extracellular solute-binding protein, family 7"/>
    <property type="match status" value="1"/>
</dbReference>
<protein>
    <submittedName>
        <fullName evidence="3">TRAP transporter substrate-binding protein</fullName>
    </submittedName>
</protein>
<dbReference type="Pfam" id="PF03480">
    <property type="entry name" value="DctP"/>
    <property type="match status" value="1"/>
</dbReference>
<feature type="chain" id="PRO_5045264607" evidence="2">
    <location>
        <begin position="32"/>
        <end position="343"/>
    </location>
</feature>
<reference evidence="3 4" key="1">
    <citation type="submission" date="2020-05" db="EMBL/GenBank/DDBJ databases">
        <title>Azospirillum oleiclasticum sp. nov, a nitrogen-fixing and heavy crude oil-emulsifying bacterium isolated from the crude oil of Yumen Oilfield.</title>
        <authorList>
            <person name="Wu D."/>
            <person name="Cai M."/>
            <person name="Zhang X."/>
        </authorList>
    </citation>
    <scope>NUCLEOTIDE SEQUENCE [LARGE SCALE GENOMIC DNA]</scope>
    <source>
        <strain evidence="3 4">ROY-1-1-2</strain>
    </source>
</reference>
<dbReference type="Proteomes" id="UP000584642">
    <property type="component" value="Unassembled WGS sequence"/>
</dbReference>
<dbReference type="EMBL" id="JABFDB010000010">
    <property type="protein sequence ID" value="NYZ20996.1"/>
    <property type="molecule type" value="Genomic_DNA"/>
</dbReference>
<dbReference type="CDD" id="cd13679">
    <property type="entry name" value="PBP2_TRAP_YiaO_like"/>
    <property type="match status" value="1"/>
</dbReference>
<name>A0ABX2T9J5_9PROT</name>
<dbReference type="NCBIfam" id="NF037995">
    <property type="entry name" value="TRAP_S1"/>
    <property type="match status" value="1"/>
</dbReference>
<dbReference type="PANTHER" id="PTHR33376:SF2">
    <property type="entry name" value="DICARBOXYLATE-BINDING PERIPLASMIC PROTEIN"/>
    <property type="match status" value="1"/>
</dbReference>
<keyword evidence="4" id="KW-1185">Reference proteome</keyword>
<dbReference type="PIRSF" id="PIRSF006470">
    <property type="entry name" value="DctB"/>
    <property type="match status" value="1"/>
</dbReference>
<dbReference type="InterPro" id="IPR018389">
    <property type="entry name" value="DctP_fam"/>
</dbReference>